<keyword evidence="2" id="KW-1185">Reference proteome</keyword>
<sequence length="82" mass="9271">MVDNINFKTVTVPDLIQLVHTGSYKAVSAEGFDERTKCRESSKSSRKFGKTPLFLGENKRSWGVLDLLSMSCFYQSTKCLPF</sequence>
<gene>
    <name evidence="1" type="ORF">LWI29_000261</name>
</gene>
<reference evidence="1" key="1">
    <citation type="journal article" date="2022" name="Plant J.">
        <title>Strategies of tolerance reflected in two North American maple genomes.</title>
        <authorList>
            <person name="McEvoy S.L."/>
            <person name="Sezen U.U."/>
            <person name="Trouern-Trend A."/>
            <person name="McMahon S.M."/>
            <person name="Schaberg P.G."/>
            <person name="Yang J."/>
            <person name="Wegrzyn J.L."/>
            <person name="Swenson N.G."/>
        </authorList>
    </citation>
    <scope>NUCLEOTIDE SEQUENCE</scope>
    <source>
        <strain evidence="1">NS2018</strain>
    </source>
</reference>
<accession>A0AA39VAE6</accession>
<evidence type="ECO:0000313" key="2">
    <source>
        <dbReference type="Proteomes" id="UP001168877"/>
    </source>
</evidence>
<name>A0AA39VAE6_ACESA</name>
<proteinExistence type="predicted"/>
<comment type="caution">
    <text evidence="1">The sequence shown here is derived from an EMBL/GenBank/DDBJ whole genome shotgun (WGS) entry which is preliminary data.</text>
</comment>
<dbReference type="Proteomes" id="UP001168877">
    <property type="component" value="Unassembled WGS sequence"/>
</dbReference>
<evidence type="ECO:0000313" key="1">
    <source>
        <dbReference type="EMBL" id="KAK0580284.1"/>
    </source>
</evidence>
<reference evidence="1" key="2">
    <citation type="submission" date="2023-06" db="EMBL/GenBank/DDBJ databases">
        <authorList>
            <person name="Swenson N.G."/>
            <person name="Wegrzyn J.L."/>
            <person name="Mcevoy S.L."/>
        </authorList>
    </citation>
    <scope>NUCLEOTIDE SEQUENCE</scope>
    <source>
        <strain evidence="1">NS2018</strain>
        <tissue evidence="1">Leaf</tissue>
    </source>
</reference>
<dbReference type="EMBL" id="JAUESC010000384">
    <property type="protein sequence ID" value="KAK0580284.1"/>
    <property type="molecule type" value="Genomic_DNA"/>
</dbReference>
<dbReference type="AlphaFoldDB" id="A0AA39VAE6"/>
<organism evidence="1 2">
    <name type="scientific">Acer saccharum</name>
    <name type="common">Sugar maple</name>
    <dbReference type="NCBI Taxonomy" id="4024"/>
    <lineage>
        <taxon>Eukaryota</taxon>
        <taxon>Viridiplantae</taxon>
        <taxon>Streptophyta</taxon>
        <taxon>Embryophyta</taxon>
        <taxon>Tracheophyta</taxon>
        <taxon>Spermatophyta</taxon>
        <taxon>Magnoliopsida</taxon>
        <taxon>eudicotyledons</taxon>
        <taxon>Gunneridae</taxon>
        <taxon>Pentapetalae</taxon>
        <taxon>rosids</taxon>
        <taxon>malvids</taxon>
        <taxon>Sapindales</taxon>
        <taxon>Sapindaceae</taxon>
        <taxon>Hippocastanoideae</taxon>
        <taxon>Acereae</taxon>
        <taxon>Acer</taxon>
    </lineage>
</organism>
<protein>
    <submittedName>
        <fullName evidence="1">Uncharacterized protein</fullName>
    </submittedName>
</protein>